<evidence type="ECO:0000259" key="4">
    <source>
        <dbReference type="Pfam" id="PF05433"/>
    </source>
</evidence>
<dbReference type="Pfam" id="PF05433">
    <property type="entry name" value="Rick_17kDa_Anti"/>
    <property type="match status" value="1"/>
</dbReference>
<name>A0A2R5FBM0_9PROT</name>
<evidence type="ECO:0000256" key="1">
    <source>
        <dbReference type="ARBA" id="ARBA00004370"/>
    </source>
</evidence>
<keyword evidence="6" id="KW-1185">Reference proteome</keyword>
<dbReference type="InterPro" id="IPR008816">
    <property type="entry name" value="Gly_zipper_2TM_dom"/>
</dbReference>
<evidence type="ECO:0000313" key="5">
    <source>
        <dbReference type="EMBL" id="GBG14091.1"/>
    </source>
</evidence>
<dbReference type="Proteomes" id="UP000245081">
    <property type="component" value="Unassembled WGS sequence"/>
</dbReference>
<dbReference type="EMBL" id="BDOQ01000006">
    <property type="protein sequence ID" value="GBG14091.1"/>
    <property type="molecule type" value="Genomic_DNA"/>
</dbReference>
<protein>
    <recommendedName>
        <fullName evidence="4">Glycine zipper 2TM domain-containing protein</fullName>
    </recommendedName>
</protein>
<proteinExistence type="predicted"/>
<accession>A0A2R5FBM0</accession>
<dbReference type="GO" id="GO:0019867">
    <property type="term" value="C:outer membrane"/>
    <property type="evidence" value="ECO:0007669"/>
    <property type="project" value="InterPro"/>
</dbReference>
<keyword evidence="2" id="KW-0472">Membrane</keyword>
<dbReference type="InterPro" id="IPR051407">
    <property type="entry name" value="Bact_OM_lipoprot/Surf_antigen"/>
</dbReference>
<comment type="subcellular location">
    <subcellularLocation>
        <location evidence="1">Membrane</location>
    </subcellularLocation>
</comment>
<dbReference type="PANTHER" id="PTHR35603">
    <property type="match status" value="1"/>
</dbReference>
<organism evidence="5 6">
    <name type="scientific">Novimethylophilus kurashikiensis</name>
    <dbReference type="NCBI Taxonomy" id="1825523"/>
    <lineage>
        <taxon>Bacteria</taxon>
        <taxon>Pseudomonadati</taxon>
        <taxon>Pseudomonadota</taxon>
        <taxon>Betaproteobacteria</taxon>
        <taxon>Nitrosomonadales</taxon>
        <taxon>Methylophilaceae</taxon>
        <taxon>Novimethylophilus</taxon>
    </lineage>
</organism>
<dbReference type="RefSeq" id="WP_227871423.1">
    <property type="nucleotide sequence ID" value="NZ_BDOQ01000006.1"/>
</dbReference>
<dbReference type="PANTHER" id="PTHR35603:SF2">
    <property type="entry name" value="OUTER MEMBRANE LIPOPROTEIN"/>
    <property type="match status" value="1"/>
</dbReference>
<feature type="signal peptide" evidence="3">
    <location>
        <begin position="1"/>
        <end position="22"/>
    </location>
</feature>
<evidence type="ECO:0000256" key="2">
    <source>
        <dbReference type="ARBA" id="ARBA00023136"/>
    </source>
</evidence>
<keyword evidence="3" id="KW-0732">Signal</keyword>
<gene>
    <name evidence="5" type="ORF">NMK_1651</name>
</gene>
<evidence type="ECO:0000313" key="6">
    <source>
        <dbReference type="Proteomes" id="UP000245081"/>
    </source>
</evidence>
<comment type="caution">
    <text evidence="5">The sequence shown here is derived from an EMBL/GenBank/DDBJ whole genome shotgun (WGS) entry which is preliminary data.</text>
</comment>
<dbReference type="AlphaFoldDB" id="A0A2R5FBM0"/>
<reference evidence="5 6" key="1">
    <citation type="journal article" date="2018" name="Environ. Microbiol.">
        <title>Isolation and genomic characterization of Novimethylophilus kurashikiensis gen. nov. sp. nov., a new lanthanide-dependent methylotrophic species of Methylophilaceae.</title>
        <authorList>
            <person name="Lv H."/>
            <person name="Sahin N."/>
            <person name="Tani A."/>
        </authorList>
    </citation>
    <scope>NUCLEOTIDE SEQUENCE [LARGE SCALE GENOMIC DNA]</scope>
    <source>
        <strain evidence="5 6">La2-4</strain>
    </source>
</reference>
<sequence>MKVLKMTVAMLIGSAIAAPAMADDTYYDTARVLSVVPQTERVNMPRQDCHTEYEQVPSASSGSRDIGGSIIGGIAGGLIGSQIGKGKGRIAGAAVGAATGAIVGDRIDNSDRDHDTYSTQPVARCVTVDNWQTVNRGYQVTYRYNGRTYTTVMPNDPGDSISVRVAVVPEVNPRVTYNDRRYDRDWHRDDDRRDWGRRHDGRWDD</sequence>
<feature type="chain" id="PRO_5015335052" description="Glycine zipper 2TM domain-containing protein" evidence="3">
    <location>
        <begin position="23"/>
        <end position="205"/>
    </location>
</feature>
<feature type="domain" description="Glycine zipper 2TM" evidence="4">
    <location>
        <begin position="67"/>
        <end position="107"/>
    </location>
</feature>
<evidence type="ECO:0000256" key="3">
    <source>
        <dbReference type="SAM" id="SignalP"/>
    </source>
</evidence>